<accession>A0A0F7SSI6</accession>
<feature type="compositionally biased region" description="Polar residues" evidence="1">
    <location>
        <begin position="34"/>
        <end position="45"/>
    </location>
</feature>
<feature type="compositionally biased region" description="Basic residues" evidence="1">
    <location>
        <begin position="387"/>
        <end position="400"/>
    </location>
</feature>
<proteinExistence type="predicted"/>
<dbReference type="EMBL" id="LN483142">
    <property type="protein sequence ID" value="CED83510.1"/>
    <property type="molecule type" value="Genomic_DNA"/>
</dbReference>
<protein>
    <submittedName>
        <fullName evidence="2">PIN domain</fullName>
    </submittedName>
</protein>
<organism evidence="2">
    <name type="scientific">Phaffia rhodozyma</name>
    <name type="common">Yeast</name>
    <name type="synonym">Xanthophyllomyces dendrorhous</name>
    <dbReference type="NCBI Taxonomy" id="264483"/>
    <lineage>
        <taxon>Eukaryota</taxon>
        <taxon>Fungi</taxon>
        <taxon>Dikarya</taxon>
        <taxon>Basidiomycota</taxon>
        <taxon>Agaricomycotina</taxon>
        <taxon>Tremellomycetes</taxon>
        <taxon>Cystofilobasidiales</taxon>
        <taxon>Mrakiaceae</taxon>
        <taxon>Phaffia</taxon>
    </lineage>
</organism>
<dbReference type="Gene3D" id="3.40.50.1010">
    <property type="entry name" value="5'-nuclease"/>
    <property type="match status" value="1"/>
</dbReference>
<feature type="region of interest" description="Disordered" evidence="1">
    <location>
        <begin position="364"/>
        <end position="419"/>
    </location>
</feature>
<feature type="region of interest" description="Disordered" evidence="1">
    <location>
        <begin position="34"/>
        <end position="115"/>
    </location>
</feature>
<sequence>MRTDSPSLPKPNKALAAAFLAHQVEELQQQIQDINVGSNYSSPPSFQDRHSGSRTRGSDRAGLLLIPGGTRGGRGSRHGSDSTRPSGRQEDGVPGKTTRIIDTSYTKSPQLPPSPSILLRNPKGVSASTSVSIPGSSVSPQIRGFPLPAVTASSTMSMPPGNGPVVVDGSALIWALPSVKRILARREREIIIPAEVLHTLDLLKKGSSALPQAVRIATRFVETHLSISNSINPSHQSFRGLRVARPSERTDVPDIACSDDTPPMDNWLRSIIGTVLYLAQPPASSSIASSSSIPSSSSSKPILLISSPLAGESLGTDEDGGFESDKYDHTVRASGEDVGPAAEKYGVETFWIAPSLISRSGFGGGNGRGGGGRGGCGFDGGGEGRGRGRGGGRARGRDHRSRNEALQEPPKIVLLKRPA</sequence>
<name>A0A0F7SSI6_PHARH</name>
<reference evidence="2" key="1">
    <citation type="submission" date="2014-08" db="EMBL/GenBank/DDBJ databases">
        <authorList>
            <person name="Sharma Rahul"/>
            <person name="Thines Marco"/>
        </authorList>
    </citation>
    <scope>NUCLEOTIDE SEQUENCE</scope>
</reference>
<feature type="compositionally biased region" description="Basic and acidic residues" evidence="1">
    <location>
        <begin position="47"/>
        <end position="59"/>
    </location>
</feature>
<evidence type="ECO:0000313" key="2">
    <source>
        <dbReference type="EMBL" id="CED83510.1"/>
    </source>
</evidence>
<evidence type="ECO:0000256" key="1">
    <source>
        <dbReference type="SAM" id="MobiDB-lite"/>
    </source>
</evidence>
<feature type="compositionally biased region" description="Gly residues" evidence="1">
    <location>
        <begin position="364"/>
        <end position="386"/>
    </location>
</feature>
<dbReference type="AlphaFoldDB" id="A0A0F7SSI6"/>